<dbReference type="EMBL" id="LIIK01000033">
    <property type="protein sequence ID" value="KQM08526.1"/>
    <property type="molecule type" value="Genomic_DNA"/>
</dbReference>
<dbReference type="Pfam" id="PF19788">
    <property type="entry name" value="DUF6272"/>
    <property type="match status" value="1"/>
</dbReference>
<sequence>MRKVALASMVKFNVEEYFSTCKGWQVLMRYAGAISEKEVDAALVEVDRRLEASYPLPFARRVYNVLVEDLQNLFHHADFFPPDVLPERERQLAKSFGLFCVGLADGECRILTGNFIRPSEKEAICSRVDELNSMDSEALRDYYRQVLNNEVYSAKGGGGLGLIEIARKSRQKLRYRFYPVEAGYLFYLLEVRVGM</sequence>
<reference evidence="1" key="1">
    <citation type="submission" date="2015-08" db="EMBL/GenBank/DDBJ databases">
        <title>Candidatus Bacteriodes Periocalifornicus.</title>
        <authorList>
            <person name="McLean J.S."/>
            <person name="Kelley S."/>
        </authorList>
    </citation>
    <scope>NUCLEOTIDE SEQUENCE [LARGE SCALE GENOMIC DNA]</scope>
    <source>
        <strain evidence="1">12B</strain>
    </source>
</reference>
<comment type="caution">
    <text evidence="1">The sequence shown here is derived from an EMBL/GenBank/DDBJ whole genome shotgun (WGS) entry which is preliminary data.</text>
</comment>
<organism evidence="1 2">
    <name type="scientific">Candidatus [Bacteroides] periocalifornicus</name>
    <dbReference type="NCBI Taxonomy" id="1702214"/>
    <lineage>
        <taxon>Bacteria</taxon>
        <taxon>Pseudomonadati</taxon>
        <taxon>Bacteroidota</taxon>
    </lineage>
</organism>
<proteinExistence type="predicted"/>
<dbReference type="PATRIC" id="fig|1702214.3.peg.671"/>
<keyword evidence="2" id="KW-1185">Reference proteome</keyword>
<evidence type="ECO:0000313" key="2">
    <source>
        <dbReference type="Proteomes" id="UP000054172"/>
    </source>
</evidence>
<dbReference type="AlphaFoldDB" id="A0A0Q4AX82"/>
<protein>
    <submittedName>
        <fullName evidence="1">Uncharacterized protein</fullName>
    </submittedName>
</protein>
<evidence type="ECO:0000313" key="1">
    <source>
        <dbReference type="EMBL" id="KQM08526.1"/>
    </source>
</evidence>
<dbReference type="Proteomes" id="UP000054172">
    <property type="component" value="Unassembled WGS sequence"/>
</dbReference>
<gene>
    <name evidence="1" type="ORF">AL399_06800</name>
</gene>
<accession>A0A0Q4AX82</accession>
<dbReference type="InterPro" id="IPR046239">
    <property type="entry name" value="DUF6272"/>
</dbReference>
<dbReference type="NCBIfam" id="NF038262">
    <property type="entry name" value="SiaB_fam_kinase"/>
    <property type="match status" value="1"/>
</dbReference>
<dbReference type="STRING" id="1702214.AL399_06800"/>
<name>A0A0Q4AX82_9BACT</name>